<name>A0A5J4U1R0_9EUKA</name>
<dbReference type="EMBL" id="SNRW01021820">
    <property type="protein sequence ID" value="KAA6364314.1"/>
    <property type="molecule type" value="Genomic_DNA"/>
</dbReference>
<accession>A0A5J4U1R0</accession>
<gene>
    <name evidence="2" type="ORF">EZS28_040159</name>
</gene>
<evidence type="ECO:0000313" key="3">
    <source>
        <dbReference type="Proteomes" id="UP000324800"/>
    </source>
</evidence>
<feature type="compositionally biased region" description="Polar residues" evidence="1">
    <location>
        <begin position="41"/>
        <end position="55"/>
    </location>
</feature>
<proteinExistence type="predicted"/>
<evidence type="ECO:0000313" key="2">
    <source>
        <dbReference type="EMBL" id="KAA6364314.1"/>
    </source>
</evidence>
<sequence>MISPTRGAVRGKPHIPLLSREEIDSQVQQLRFKRFKKELADQTSSISPTHDTYFQLTPLEKPNELLDKQEEKPSSDKDAKENIAEQADDSYEYEYEWFTRSTAFAARFNQKSSKRLKLKQKQNKN</sequence>
<organism evidence="2 3">
    <name type="scientific">Streblomastix strix</name>
    <dbReference type="NCBI Taxonomy" id="222440"/>
    <lineage>
        <taxon>Eukaryota</taxon>
        <taxon>Metamonada</taxon>
        <taxon>Preaxostyla</taxon>
        <taxon>Oxymonadida</taxon>
        <taxon>Streblomastigidae</taxon>
        <taxon>Streblomastix</taxon>
    </lineage>
</organism>
<evidence type="ECO:0000256" key="1">
    <source>
        <dbReference type="SAM" id="MobiDB-lite"/>
    </source>
</evidence>
<feature type="region of interest" description="Disordered" evidence="1">
    <location>
        <begin position="40"/>
        <end position="86"/>
    </location>
</feature>
<protein>
    <submittedName>
        <fullName evidence="2">Uncharacterized protein</fullName>
    </submittedName>
</protein>
<feature type="compositionally biased region" description="Basic and acidic residues" evidence="1">
    <location>
        <begin position="61"/>
        <end position="83"/>
    </location>
</feature>
<dbReference type="AlphaFoldDB" id="A0A5J4U1R0"/>
<reference evidence="2 3" key="1">
    <citation type="submission" date="2019-03" db="EMBL/GenBank/DDBJ databases">
        <title>Single cell metagenomics reveals metabolic interactions within the superorganism composed of flagellate Streblomastix strix and complex community of Bacteroidetes bacteria on its surface.</title>
        <authorList>
            <person name="Treitli S.C."/>
            <person name="Kolisko M."/>
            <person name="Husnik F."/>
            <person name="Keeling P."/>
            <person name="Hampl V."/>
        </authorList>
    </citation>
    <scope>NUCLEOTIDE SEQUENCE [LARGE SCALE GENOMIC DNA]</scope>
    <source>
        <strain evidence="2">ST1C</strain>
    </source>
</reference>
<comment type="caution">
    <text evidence="2">The sequence shown here is derived from an EMBL/GenBank/DDBJ whole genome shotgun (WGS) entry which is preliminary data.</text>
</comment>
<dbReference type="Proteomes" id="UP000324800">
    <property type="component" value="Unassembled WGS sequence"/>
</dbReference>